<evidence type="ECO:0000256" key="9">
    <source>
        <dbReference type="SAM" id="Phobius"/>
    </source>
</evidence>
<feature type="active site" evidence="8">
    <location>
        <position position="203"/>
    </location>
</feature>
<keyword evidence="8" id="KW-0594">Phospholipid biosynthesis</keyword>
<evidence type="ECO:0000313" key="11">
    <source>
        <dbReference type="Proteomes" id="UP000184304"/>
    </source>
</evidence>
<dbReference type="InterPro" id="IPR046400">
    <property type="entry name" value="SCS3"/>
</dbReference>
<keyword evidence="8" id="KW-1208">Phospholipid metabolism</keyword>
<feature type="transmembrane region" description="Helical" evidence="9">
    <location>
        <begin position="96"/>
        <end position="116"/>
    </location>
</feature>
<feature type="transmembrane region" description="Helical" evidence="9">
    <location>
        <begin position="21"/>
        <end position="41"/>
    </location>
</feature>
<keyword evidence="4 8" id="KW-0256">Endoplasmic reticulum</keyword>
<organism evidence="10 11">
    <name type="scientific">Aspergillus tubingensis (strain CBS 134.48)</name>
    <dbReference type="NCBI Taxonomy" id="767770"/>
    <lineage>
        <taxon>Eukaryota</taxon>
        <taxon>Fungi</taxon>
        <taxon>Dikarya</taxon>
        <taxon>Ascomycota</taxon>
        <taxon>Pezizomycotina</taxon>
        <taxon>Eurotiomycetes</taxon>
        <taxon>Eurotiomycetidae</taxon>
        <taxon>Eurotiales</taxon>
        <taxon>Aspergillaceae</taxon>
        <taxon>Aspergillus</taxon>
        <taxon>Aspergillus subgen. Circumdati</taxon>
    </lineage>
</organism>
<dbReference type="InterPro" id="IPR019388">
    <property type="entry name" value="FIT"/>
</dbReference>
<gene>
    <name evidence="8" type="primary">SCS3</name>
    <name evidence="8" type="synonym">FIT2B</name>
    <name evidence="10" type="ORF">ASPTUDRAFT_36901</name>
</gene>
<feature type="transmembrane region" description="Helical" evidence="9">
    <location>
        <begin position="258"/>
        <end position="278"/>
    </location>
</feature>
<keyword evidence="5 8" id="KW-1133">Transmembrane helix</keyword>
<comment type="catalytic activity">
    <reaction evidence="8">
        <text>an acyl-CoA + H2O = an acyl-4'-phosphopantetheine + adenosine 3',5'-bisphosphate + 2 H(+)</text>
        <dbReference type="Rhea" id="RHEA:50044"/>
        <dbReference type="ChEBI" id="CHEBI:15377"/>
        <dbReference type="ChEBI" id="CHEBI:15378"/>
        <dbReference type="ChEBI" id="CHEBI:58342"/>
        <dbReference type="ChEBI" id="CHEBI:58343"/>
        <dbReference type="ChEBI" id="CHEBI:132023"/>
    </reaction>
</comment>
<dbReference type="PANTHER" id="PTHR23129:SF0">
    <property type="entry name" value="ACYL-COENZYME A DIPHOSPHATASE FITM2"/>
    <property type="match status" value="1"/>
</dbReference>
<comment type="similarity">
    <text evidence="8">Belongs to the FIT family. Fungal FIT2B/SCS3 subfamily.</text>
</comment>
<dbReference type="Proteomes" id="UP000184304">
    <property type="component" value="Unassembled WGS sequence"/>
</dbReference>
<keyword evidence="2 8" id="KW-0812">Transmembrane</keyword>
<proteinExistence type="inferred from homology"/>
<evidence type="ECO:0000256" key="1">
    <source>
        <dbReference type="ARBA" id="ARBA00004477"/>
    </source>
</evidence>
<feature type="active site" evidence="8">
    <location>
        <position position="278"/>
    </location>
</feature>
<evidence type="ECO:0000256" key="6">
    <source>
        <dbReference type="ARBA" id="ARBA00023098"/>
    </source>
</evidence>
<reference evidence="11" key="1">
    <citation type="journal article" date="2017" name="Genome Biol.">
        <title>Comparative genomics reveals high biological diversity and specific adaptations in the industrially and medically important fungal genus Aspergillus.</title>
        <authorList>
            <person name="de Vries R.P."/>
            <person name="Riley R."/>
            <person name="Wiebenga A."/>
            <person name="Aguilar-Osorio G."/>
            <person name="Amillis S."/>
            <person name="Uchima C.A."/>
            <person name="Anderluh G."/>
            <person name="Asadollahi M."/>
            <person name="Askin M."/>
            <person name="Barry K."/>
            <person name="Battaglia E."/>
            <person name="Bayram O."/>
            <person name="Benocci T."/>
            <person name="Braus-Stromeyer S.A."/>
            <person name="Caldana C."/>
            <person name="Canovas D."/>
            <person name="Cerqueira G.C."/>
            <person name="Chen F."/>
            <person name="Chen W."/>
            <person name="Choi C."/>
            <person name="Clum A."/>
            <person name="Dos Santos R.A."/>
            <person name="Damasio A.R."/>
            <person name="Diallinas G."/>
            <person name="Emri T."/>
            <person name="Fekete E."/>
            <person name="Flipphi M."/>
            <person name="Freyberg S."/>
            <person name="Gallo A."/>
            <person name="Gournas C."/>
            <person name="Habgood R."/>
            <person name="Hainaut M."/>
            <person name="Harispe M.L."/>
            <person name="Henrissat B."/>
            <person name="Hilden K.S."/>
            <person name="Hope R."/>
            <person name="Hossain A."/>
            <person name="Karabika E."/>
            <person name="Karaffa L."/>
            <person name="Karanyi Z."/>
            <person name="Krasevec N."/>
            <person name="Kuo A."/>
            <person name="Kusch H."/>
            <person name="LaButti K."/>
            <person name="Lagendijk E.L."/>
            <person name="Lapidus A."/>
            <person name="Levasseur A."/>
            <person name="Lindquist E."/>
            <person name="Lipzen A."/>
            <person name="Logrieco A.F."/>
            <person name="MacCabe A."/>
            <person name="Maekelae M.R."/>
            <person name="Malavazi I."/>
            <person name="Melin P."/>
            <person name="Meyer V."/>
            <person name="Mielnichuk N."/>
            <person name="Miskei M."/>
            <person name="Molnar A.P."/>
            <person name="Mule G."/>
            <person name="Ngan C.Y."/>
            <person name="Orejas M."/>
            <person name="Orosz E."/>
            <person name="Ouedraogo J.P."/>
            <person name="Overkamp K.M."/>
            <person name="Park H.-S."/>
            <person name="Perrone G."/>
            <person name="Piumi F."/>
            <person name="Punt P.J."/>
            <person name="Ram A.F."/>
            <person name="Ramon A."/>
            <person name="Rauscher S."/>
            <person name="Record E."/>
            <person name="Riano-Pachon D.M."/>
            <person name="Robert V."/>
            <person name="Roehrig J."/>
            <person name="Ruller R."/>
            <person name="Salamov A."/>
            <person name="Salih N.S."/>
            <person name="Samson R.A."/>
            <person name="Sandor E."/>
            <person name="Sanguinetti M."/>
            <person name="Schuetze T."/>
            <person name="Sepcic K."/>
            <person name="Shelest E."/>
            <person name="Sherlock G."/>
            <person name="Sophianopoulou V."/>
            <person name="Squina F.M."/>
            <person name="Sun H."/>
            <person name="Susca A."/>
            <person name="Todd R.B."/>
            <person name="Tsang A."/>
            <person name="Unkles S.E."/>
            <person name="van de Wiele N."/>
            <person name="van Rossen-Uffink D."/>
            <person name="Oliveira J.V."/>
            <person name="Vesth T.C."/>
            <person name="Visser J."/>
            <person name="Yu J.-H."/>
            <person name="Zhou M."/>
            <person name="Andersen M.R."/>
            <person name="Archer D.B."/>
            <person name="Baker S.E."/>
            <person name="Benoit I."/>
            <person name="Brakhage A.A."/>
            <person name="Braus G.H."/>
            <person name="Fischer R."/>
            <person name="Frisvad J.C."/>
            <person name="Goldman G.H."/>
            <person name="Houbraken J."/>
            <person name="Oakley B."/>
            <person name="Pocsi I."/>
            <person name="Scazzocchio C."/>
            <person name="Seiboth B."/>
            <person name="vanKuyk P.A."/>
            <person name="Wortman J."/>
            <person name="Dyer P.S."/>
            <person name="Grigoriev I.V."/>
        </authorList>
    </citation>
    <scope>NUCLEOTIDE SEQUENCE [LARGE SCALE GENOMIC DNA]</scope>
    <source>
        <strain evidence="11">CBS 134.48</strain>
    </source>
</reference>
<evidence type="ECO:0000256" key="3">
    <source>
        <dbReference type="ARBA" id="ARBA00022801"/>
    </source>
</evidence>
<comment type="catalytic activity">
    <reaction evidence="8">
        <text>(9Z)-octadecenoyl-CoA + H2O = S-(9Z-octadecenoyl)-4'-phosphopantetheine + adenosine 3',5'-bisphosphate + 2 H(+)</text>
        <dbReference type="Rhea" id="RHEA:65564"/>
        <dbReference type="ChEBI" id="CHEBI:15377"/>
        <dbReference type="ChEBI" id="CHEBI:15378"/>
        <dbReference type="ChEBI" id="CHEBI:57387"/>
        <dbReference type="ChEBI" id="CHEBI:58343"/>
        <dbReference type="ChEBI" id="CHEBI:156553"/>
    </reaction>
</comment>
<evidence type="ECO:0000256" key="2">
    <source>
        <dbReference type="ARBA" id="ARBA00022692"/>
    </source>
</evidence>
<dbReference type="HAMAP" id="MF_03231">
    <property type="entry name" value="SCS3"/>
    <property type="match status" value="1"/>
</dbReference>
<evidence type="ECO:0000256" key="5">
    <source>
        <dbReference type="ARBA" id="ARBA00022989"/>
    </source>
</evidence>
<evidence type="ECO:0000256" key="8">
    <source>
        <dbReference type="HAMAP-Rule" id="MF_03231"/>
    </source>
</evidence>
<feature type="transmembrane region" description="Helical" evidence="9">
    <location>
        <begin position="200"/>
        <end position="219"/>
    </location>
</feature>
<dbReference type="PANTHER" id="PTHR23129">
    <property type="entry name" value="ACYL-COENZYME A DIPHOSPHATASE FITM2"/>
    <property type="match status" value="1"/>
</dbReference>
<dbReference type="GO" id="GO:0140042">
    <property type="term" value="P:lipid droplet formation"/>
    <property type="evidence" value="ECO:0007669"/>
    <property type="project" value="UniProtKB-UniRule"/>
</dbReference>
<dbReference type="GO" id="GO:0008654">
    <property type="term" value="P:phospholipid biosynthetic process"/>
    <property type="evidence" value="ECO:0007669"/>
    <property type="project" value="UniProtKB-KW"/>
</dbReference>
<dbReference type="STRING" id="767770.A0A1L9NLY1"/>
<feature type="transmembrane region" description="Helical" evidence="9">
    <location>
        <begin position="284"/>
        <end position="300"/>
    </location>
</feature>
<keyword evidence="11" id="KW-1185">Reference proteome</keyword>
<keyword evidence="7 8" id="KW-0472">Membrane</keyword>
<dbReference type="VEuPathDB" id="FungiDB:ASPTUDRAFT_36901"/>
<name>A0A1L9NLY1_ASPTC</name>
<dbReference type="EMBL" id="KV878176">
    <property type="protein sequence ID" value="OJI90233.1"/>
    <property type="molecule type" value="Genomic_DNA"/>
</dbReference>
<dbReference type="OrthoDB" id="5579088at2759"/>
<dbReference type="AlphaFoldDB" id="A0A1L9NLY1"/>
<dbReference type="GO" id="GO:0010945">
    <property type="term" value="F:coenzyme A diphosphatase activity"/>
    <property type="evidence" value="ECO:0007669"/>
    <property type="project" value="InterPro"/>
</dbReference>
<accession>A0A1L9NLY1</accession>
<protein>
    <recommendedName>
        <fullName evidence="8">Acyl-coenzyme A diphosphatase SCS3</fullName>
        <ecNumber evidence="8">3.6.1.-</ecNumber>
    </recommendedName>
    <alternativeName>
        <fullName evidence="8">FIT family protein SCS3</fullName>
    </alternativeName>
</protein>
<evidence type="ECO:0000256" key="7">
    <source>
        <dbReference type="ARBA" id="ARBA00023136"/>
    </source>
</evidence>
<evidence type="ECO:0000313" key="10">
    <source>
        <dbReference type="EMBL" id="OJI90233.1"/>
    </source>
</evidence>
<comment type="subcellular location">
    <subcellularLocation>
        <location evidence="1 8">Endoplasmic reticulum membrane</location>
        <topology evidence="1 8">Multi-pass membrane protein</topology>
    </subcellularLocation>
</comment>
<evidence type="ECO:0000256" key="4">
    <source>
        <dbReference type="ARBA" id="ARBA00022824"/>
    </source>
</evidence>
<comment type="catalytic activity">
    <reaction evidence="8">
        <text>(5Z,8Z,11Z,14Z)-eicosatetraenoyl-CoA + H2O = S-(5Z,8Z,11Z,14Z-eicosatetraenoyl)-4'-phosphopantetheine + adenosine 3',5'-bisphosphate + 2 H(+)</text>
        <dbReference type="Rhea" id="RHEA:65568"/>
        <dbReference type="ChEBI" id="CHEBI:15377"/>
        <dbReference type="ChEBI" id="CHEBI:15378"/>
        <dbReference type="ChEBI" id="CHEBI:57368"/>
        <dbReference type="ChEBI" id="CHEBI:58343"/>
        <dbReference type="ChEBI" id="CHEBI:156554"/>
    </reaction>
</comment>
<keyword evidence="3 8" id="KW-0378">Hydrolase</keyword>
<comment type="catalytic activity">
    <reaction evidence="8">
        <text>hexadecanoyl-CoA + H2O = S-hexadecanoyl-4'-phosphopantetheine + adenosine 3',5'-bisphosphate + 2 H(+)</text>
        <dbReference type="Rhea" id="RHEA:50032"/>
        <dbReference type="ChEBI" id="CHEBI:15377"/>
        <dbReference type="ChEBI" id="CHEBI:15378"/>
        <dbReference type="ChEBI" id="CHEBI:57379"/>
        <dbReference type="ChEBI" id="CHEBI:58343"/>
        <dbReference type="ChEBI" id="CHEBI:132018"/>
    </reaction>
</comment>
<keyword evidence="6" id="KW-0443">Lipid metabolism</keyword>
<keyword evidence="8" id="KW-0444">Lipid biosynthesis</keyword>
<dbReference type="Pfam" id="PF10261">
    <property type="entry name" value="FIT"/>
    <property type="match status" value="1"/>
</dbReference>
<comment type="function">
    <text evidence="8">Fatty acyl-coenzyme A (CoA) diphosphatase that hydrolyzes fatty acyl-CoA to yield acyl-4'-phosphopantetheine and adenosine 3',5'-bisphosphate. Preferentially hydrolyzes unsaturated long-chain acyl-CoA substrates in the endoplasmic reticulum (ER) lumen. This catalytic activity is required for maintaining ER structure and for lipid droplets (LDs) biogenesis, which are lipid storage organelles involved in maintaining lipid and energy homeostasis. May directly bind to diacylglycerol (DAGs) and triacylglycerol, which is also important for LD biogenesis. May support directional budding of nacent LDs from the ER into the cytosol by reducing DAG levels at sites of LD formation. May play a role in the regulation of cell morphology and cytoskeletal organization. Involved in phospholipid biosynthesis.</text>
</comment>
<sequence length="316" mass="34379">MPSPDPPAPAIRPFQPPITALLIYPATLIVGSLFSVLSPTAQVTRDDGSSTLHPHVEPLAPSIASDLNLSFPPPRPVNYFARKDNIFNLYFVKVGWLWTTAALAFILLSQPAYTLAASHRARRTGQAVLRYALATTVWYLTTQWFFGPPIIDRSFVLTGGKCERAVPLAENEPAAADVKTLLTAAACKHAGGAWRGGHDVSGHVFLLVLATSLVVFELVGGSQGWGKGGVNVNVNGNGEAEKEVSEEVDVVRVWSGRFAWAVAGLGWWMLLMTGIWFHTWFEKLTGLLIALGTVYTIYILPRRVLPWRNVVGLPGV</sequence>
<dbReference type="EC" id="3.6.1.-" evidence="8"/>
<dbReference type="GO" id="GO:0005789">
    <property type="term" value="C:endoplasmic reticulum membrane"/>
    <property type="evidence" value="ECO:0007669"/>
    <property type="project" value="UniProtKB-SubCell"/>
</dbReference>
<dbReference type="OMA" id="FTSWFFG"/>